<evidence type="ECO:0000313" key="1">
    <source>
        <dbReference type="EMBL" id="KAL2652360.1"/>
    </source>
</evidence>
<dbReference type="Proteomes" id="UP001605036">
    <property type="component" value="Unassembled WGS sequence"/>
</dbReference>
<keyword evidence="2" id="KW-1185">Reference proteome</keyword>
<dbReference type="AlphaFoldDB" id="A0ABD1ZM12"/>
<sequence length="67" mass="7764">MATTRKRKIKLSDIETPLTQPPLATFAAKNKIYYVDKDNFPSQELLDLLAPEKSEDQVVQYYDSEKE</sequence>
<accession>A0ABD1ZM12</accession>
<organism evidence="1 2">
    <name type="scientific">Riccia fluitans</name>
    <dbReference type="NCBI Taxonomy" id="41844"/>
    <lineage>
        <taxon>Eukaryota</taxon>
        <taxon>Viridiplantae</taxon>
        <taxon>Streptophyta</taxon>
        <taxon>Embryophyta</taxon>
        <taxon>Marchantiophyta</taxon>
        <taxon>Marchantiopsida</taxon>
        <taxon>Marchantiidae</taxon>
        <taxon>Marchantiales</taxon>
        <taxon>Ricciaceae</taxon>
        <taxon>Riccia</taxon>
    </lineage>
</organism>
<proteinExistence type="predicted"/>
<dbReference type="PANTHER" id="PTHR13281">
    <property type="entry name" value="TRANSMEMBRANE PROTEIN 70, MITOCHONDRIAL"/>
    <property type="match status" value="1"/>
</dbReference>
<dbReference type="EMBL" id="JBHFFA010000001">
    <property type="protein sequence ID" value="KAL2652360.1"/>
    <property type="molecule type" value="Genomic_DNA"/>
</dbReference>
<dbReference type="InterPro" id="IPR009724">
    <property type="entry name" value="TMEM70"/>
</dbReference>
<reference evidence="1 2" key="1">
    <citation type="submission" date="2024-09" db="EMBL/GenBank/DDBJ databases">
        <title>Chromosome-scale assembly of Riccia fluitans.</title>
        <authorList>
            <person name="Paukszto L."/>
            <person name="Sawicki J."/>
            <person name="Karawczyk K."/>
            <person name="Piernik-Szablinska J."/>
            <person name="Szczecinska M."/>
            <person name="Mazdziarz M."/>
        </authorList>
    </citation>
    <scope>NUCLEOTIDE SEQUENCE [LARGE SCALE GENOMIC DNA]</scope>
    <source>
        <strain evidence="1">Rf_01</strain>
        <tissue evidence="1">Aerial parts of the thallus</tissue>
    </source>
</reference>
<evidence type="ECO:0000313" key="2">
    <source>
        <dbReference type="Proteomes" id="UP001605036"/>
    </source>
</evidence>
<dbReference type="PANTHER" id="PTHR13281:SF0">
    <property type="entry name" value="TRANSMEMBRANE PROTEIN 70, MITOCHONDRIAL"/>
    <property type="match status" value="1"/>
</dbReference>
<gene>
    <name evidence="1" type="ORF">R1flu_020488</name>
</gene>
<comment type="caution">
    <text evidence="1">The sequence shown here is derived from an EMBL/GenBank/DDBJ whole genome shotgun (WGS) entry which is preliminary data.</text>
</comment>
<name>A0ABD1ZM12_9MARC</name>
<protein>
    <submittedName>
        <fullName evidence="1">Uncharacterized protein</fullName>
    </submittedName>
</protein>